<dbReference type="InterPro" id="IPR029753">
    <property type="entry name" value="D-isomer_DH_CS"/>
</dbReference>
<feature type="domain" description="D-isomer specific 2-hydroxyacid dehydrogenase NAD-binding" evidence="4">
    <location>
        <begin position="161"/>
        <end position="344"/>
    </location>
</feature>
<dbReference type="FunFam" id="3.40.50.720:FF:000526">
    <property type="entry name" value="D-mandelate dehydrogenase, putative"/>
    <property type="match status" value="1"/>
</dbReference>
<evidence type="ECO:0000313" key="6">
    <source>
        <dbReference type="Proteomes" id="UP001224890"/>
    </source>
</evidence>
<comment type="similarity">
    <text evidence="2">Belongs to the D-isomer specific 2-hydroxyacid dehydrogenase family.</text>
</comment>
<comment type="caution">
    <text evidence="5">The sequence shown here is derived from an EMBL/GenBank/DDBJ whole genome shotgun (WGS) entry which is preliminary data.</text>
</comment>
<dbReference type="CDD" id="cd12168">
    <property type="entry name" value="Mand_dh_like"/>
    <property type="match status" value="1"/>
</dbReference>
<dbReference type="InterPro" id="IPR006139">
    <property type="entry name" value="D-isomer_2_OHA_DH_cat_dom"/>
</dbReference>
<dbReference type="Pfam" id="PF00389">
    <property type="entry name" value="2-Hacid_dh"/>
    <property type="match status" value="1"/>
</dbReference>
<accession>A0AAJ0ET98</accession>
<feature type="domain" description="D-isomer specific 2-hydroxyacid dehydrogenase catalytic" evidence="3">
    <location>
        <begin position="106"/>
        <end position="376"/>
    </location>
</feature>
<keyword evidence="1 2" id="KW-0560">Oxidoreductase</keyword>
<name>A0AAJ0ET98_9PEZI</name>
<organism evidence="5 6">
    <name type="scientific">Colletotrichum godetiae</name>
    <dbReference type="NCBI Taxonomy" id="1209918"/>
    <lineage>
        <taxon>Eukaryota</taxon>
        <taxon>Fungi</taxon>
        <taxon>Dikarya</taxon>
        <taxon>Ascomycota</taxon>
        <taxon>Pezizomycotina</taxon>
        <taxon>Sordariomycetes</taxon>
        <taxon>Hypocreomycetidae</taxon>
        <taxon>Glomerellales</taxon>
        <taxon>Glomerellaceae</taxon>
        <taxon>Colletotrichum</taxon>
        <taxon>Colletotrichum acutatum species complex</taxon>
    </lineage>
</organism>
<dbReference type="RefSeq" id="XP_060429969.1">
    <property type="nucleotide sequence ID" value="XM_060578295.1"/>
</dbReference>
<dbReference type="EMBL" id="JAHMHR010000019">
    <property type="protein sequence ID" value="KAK1675966.1"/>
    <property type="molecule type" value="Genomic_DNA"/>
</dbReference>
<dbReference type="InterPro" id="IPR050223">
    <property type="entry name" value="D-isomer_2-hydroxyacid_DH"/>
</dbReference>
<evidence type="ECO:0000259" key="3">
    <source>
        <dbReference type="Pfam" id="PF00389"/>
    </source>
</evidence>
<dbReference type="GO" id="GO:0030267">
    <property type="term" value="F:glyoxylate reductase (NADPH) activity"/>
    <property type="evidence" value="ECO:0007669"/>
    <property type="project" value="TreeGrafter"/>
</dbReference>
<dbReference type="PROSITE" id="PS00671">
    <property type="entry name" value="D_2_HYDROXYACID_DH_3"/>
    <property type="match status" value="1"/>
</dbReference>
<reference evidence="5" key="1">
    <citation type="submission" date="2021-06" db="EMBL/GenBank/DDBJ databases">
        <title>Comparative genomics, transcriptomics and evolutionary studies reveal genomic signatures of adaptation to plant cell wall in hemibiotrophic fungi.</title>
        <authorList>
            <consortium name="DOE Joint Genome Institute"/>
            <person name="Baroncelli R."/>
            <person name="Diaz J.F."/>
            <person name="Benocci T."/>
            <person name="Peng M."/>
            <person name="Battaglia E."/>
            <person name="Haridas S."/>
            <person name="Andreopoulos W."/>
            <person name="Labutti K."/>
            <person name="Pangilinan J."/>
            <person name="Floch G.L."/>
            <person name="Makela M.R."/>
            <person name="Henrissat B."/>
            <person name="Grigoriev I.V."/>
            <person name="Crouch J.A."/>
            <person name="De Vries R.P."/>
            <person name="Sukno S.A."/>
            <person name="Thon M.R."/>
        </authorList>
    </citation>
    <scope>NUCLEOTIDE SEQUENCE</scope>
    <source>
        <strain evidence="5">CBS 193.32</strain>
    </source>
</reference>
<proteinExistence type="inferred from homology"/>
<dbReference type="Proteomes" id="UP001224890">
    <property type="component" value="Unassembled WGS sequence"/>
</dbReference>
<gene>
    <name evidence="5" type="ORF">BDP55DRAFT_715179</name>
</gene>
<dbReference type="GeneID" id="85462821"/>
<dbReference type="Gene3D" id="3.40.50.720">
    <property type="entry name" value="NAD(P)-binding Rossmann-like Domain"/>
    <property type="match status" value="2"/>
</dbReference>
<dbReference type="SUPFAM" id="SSF52283">
    <property type="entry name" value="Formate/glycerate dehydrogenase catalytic domain-like"/>
    <property type="match status" value="1"/>
</dbReference>
<evidence type="ECO:0000256" key="1">
    <source>
        <dbReference type="ARBA" id="ARBA00023002"/>
    </source>
</evidence>
<evidence type="ECO:0000256" key="2">
    <source>
        <dbReference type="RuleBase" id="RU003719"/>
    </source>
</evidence>
<keyword evidence="6" id="KW-1185">Reference proteome</keyword>
<dbReference type="GO" id="GO:0016618">
    <property type="term" value="F:hydroxypyruvate reductase [NAD(P)H] activity"/>
    <property type="evidence" value="ECO:0007669"/>
    <property type="project" value="TreeGrafter"/>
</dbReference>
<dbReference type="PANTHER" id="PTHR10996:SF281">
    <property type="entry name" value="D-ISOMER SPECIFIC 2-HYDROXYACID DEHYDROGENASE NAD-BINDING DOMAIN-CONTAINING PROTEIN-RELATED"/>
    <property type="match status" value="1"/>
</dbReference>
<dbReference type="GO" id="GO:0051287">
    <property type="term" value="F:NAD binding"/>
    <property type="evidence" value="ECO:0007669"/>
    <property type="project" value="InterPro"/>
</dbReference>
<evidence type="ECO:0000313" key="5">
    <source>
        <dbReference type="EMBL" id="KAK1675966.1"/>
    </source>
</evidence>
<dbReference type="InterPro" id="IPR036291">
    <property type="entry name" value="NAD(P)-bd_dom_sf"/>
</dbReference>
<dbReference type="InterPro" id="IPR006140">
    <property type="entry name" value="D-isomer_DH_NAD-bd"/>
</dbReference>
<dbReference type="GO" id="GO:0005829">
    <property type="term" value="C:cytosol"/>
    <property type="evidence" value="ECO:0007669"/>
    <property type="project" value="TreeGrafter"/>
</dbReference>
<protein>
    <submittedName>
        <fullName evidence="5">Uncharacterized protein</fullName>
    </submittedName>
</protein>
<dbReference type="PANTHER" id="PTHR10996">
    <property type="entry name" value="2-HYDROXYACID DEHYDROGENASE-RELATED"/>
    <property type="match status" value="1"/>
</dbReference>
<sequence>MTRSVVGTQSVELQVQGRSPKLILSINQNVIRMLSAVEPIVLHIGDPIQYNPKRYKELEQIATILRPTTEERQREPFLEALREQRWGNFSAILRPFWNSGGEMGRWDKELISLLPSSVKVFASAGAGYDWADVDIMAEKGILYCNGASASSEAVADMALYHIISVFRNMQWTNTAARSGNADQFLDAHRHNSETAHNPRGHTLGIIGLGNIGYRIAQKAYAAFNMKIAYVDPIPKSAEQETTVKAVRYPNLDTLLAVADCVVISAPGGAEGGKALIDASRLAKMKAGSRLVNVGRGNLVDEDALADALESGHLFAAGLDVHSNEPHINTRLVSMRDVTLTCHTGGGAVETRIGFEDLAIQNVIEVLLGKGPLTAVNKHLLG</sequence>
<dbReference type="AlphaFoldDB" id="A0AAJ0ET98"/>
<dbReference type="SUPFAM" id="SSF51735">
    <property type="entry name" value="NAD(P)-binding Rossmann-fold domains"/>
    <property type="match status" value="1"/>
</dbReference>
<evidence type="ECO:0000259" key="4">
    <source>
        <dbReference type="Pfam" id="PF02826"/>
    </source>
</evidence>
<dbReference type="Pfam" id="PF02826">
    <property type="entry name" value="2-Hacid_dh_C"/>
    <property type="match status" value="1"/>
</dbReference>